<dbReference type="Pfam" id="PF01553">
    <property type="entry name" value="Acyltransferase"/>
    <property type="match status" value="1"/>
</dbReference>
<reference evidence="4" key="1">
    <citation type="journal article" date="2020" name="mSystems">
        <title>Genome- and Community-Level Interaction Insights into Carbon Utilization and Element Cycling Functions of Hydrothermarchaeota in Hydrothermal Sediment.</title>
        <authorList>
            <person name="Zhou Z."/>
            <person name="Liu Y."/>
            <person name="Xu W."/>
            <person name="Pan J."/>
            <person name="Luo Z.H."/>
            <person name="Li M."/>
        </authorList>
    </citation>
    <scope>NUCLEOTIDE SEQUENCE [LARGE SCALE GENOMIC DNA]</scope>
    <source>
        <strain evidence="4">SpSt-418</strain>
    </source>
</reference>
<dbReference type="InterPro" id="IPR002123">
    <property type="entry name" value="Plipid/glycerol_acylTrfase"/>
</dbReference>
<comment type="caution">
    <text evidence="4">The sequence shown here is derived from an EMBL/GenBank/DDBJ whole genome shotgun (WGS) entry which is preliminary data.</text>
</comment>
<evidence type="ECO:0000259" key="3">
    <source>
        <dbReference type="SMART" id="SM00563"/>
    </source>
</evidence>
<keyword evidence="2 4" id="KW-0012">Acyltransferase</keyword>
<accession>A0A7C3PJ72</accession>
<dbReference type="PANTHER" id="PTHR10434">
    <property type="entry name" value="1-ACYL-SN-GLYCEROL-3-PHOSPHATE ACYLTRANSFERASE"/>
    <property type="match status" value="1"/>
</dbReference>
<dbReference type="SMART" id="SM00563">
    <property type="entry name" value="PlsC"/>
    <property type="match status" value="1"/>
</dbReference>
<dbReference type="CDD" id="cd07989">
    <property type="entry name" value="LPLAT_AGPAT-like"/>
    <property type="match status" value="1"/>
</dbReference>
<sequence length="240" mass="27020">MFSVTPLTLSHGFLTALGTQVRTYYPERVPVSGPVMVVSNHRSFMDAPLLMASVNRPVRFACHHYMSRVPVMREVVNSLGCFPLDAPTDRNQSFFRKAVDLLRSRQVVGIFPEGAQPMVKATRPNEVGTFQRGFAHLALRAPIDDLVILPVAIAAREETTNSAFPLRFLNLVDPSEPLFDQPGWHPMVIYHQVNVLIGRPYRIQASQHKDYHGKQARSLVAEVTEACHQEIYQLLKEGFS</sequence>
<dbReference type="GO" id="GO:0006654">
    <property type="term" value="P:phosphatidic acid biosynthetic process"/>
    <property type="evidence" value="ECO:0007669"/>
    <property type="project" value="TreeGrafter"/>
</dbReference>
<evidence type="ECO:0000256" key="2">
    <source>
        <dbReference type="ARBA" id="ARBA00023315"/>
    </source>
</evidence>
<dbReference type="AlphaFoldDB" id="A0A7C3PJ72"/>
<dbReference type="PANTHER" id="PTHR10434:SF66">
    <property type="entry name" value="PHOSPHOLIPID_GLYCEROL ACYLTRANSFERASE DOMAIN-CONTAINING PROTEIN"/>
    <property type="match status" value="1"/>
</dbReference>
<feature type="domain" description="Phospholipid/glycerol acyltransferase" evidence="3">
    <location>
        <begin position="35"/>
        <end position="156"/>
    </location>
</feature>
<keyword evidence="1 4" id="KW-0808">Transferase</keyword>
<proteinExistence type="predicted"/>
<evidence type="ECO:0000256" key="1">
    <source>
        <dbReference type="ARBA" id="ARBA00022679"/>
    </source>
</evidence>
<organism evidence="4">
    <name type="scientific">Oscillatoriales cyanobacterium SpSt-418</name>
    <dbReference type="NCBI Taxonomy" id="2282169"/>
    <lineage>
        <taxon>Bacteria</taxon>
        <taxon>Bacillati</taxon>
        <taxon>Cyanobacteriota</taxon>
        <taxon>Cyanophyceae</taxon>
        <taxon>Oscillatoriophycideae</taxon>
        <taxon>Oscillatoriales</taxon>
    </lineage>
</organism>
<name>A0A7C3PJ72_9CYAN</name>
<dbReference type="EMBL" id="DSRU01000442">
    <property type="protein sequence ID" value="HFN01754.1"/>
    <property type="molecule type" value="Genomic_DNA"/>
</dbReference>
<gene>
    <name evidence="4" type="ORF">ENR64_29240</name>
</gene>
<evidence type="ECO:0000313" key="4">
    <source>
        <dbReference type="EMBL" id="HFN01754.1"/>
    </source>
</evidence>
<dbReference type="SUPFAM" id="SSF69593">
    <property type="entry name" value="Glycerol-3-phosphate (1)-acyltransferase"/>
    <property type="match status" value="1"/>
</dbReference>
<dbReference type="GO" id="GO:0003841">
    <property type="term" value="F:1-acylglycerol-3-phosphate O-acyltransferase activity"/>
    <property type="evidence" value="ECO:0007669"/>
    <property type="project" value="TreeGrafter"/>
</dbReference>
<protein>
    <submittedName>
        <fullName evidence="4">1-acyl-sn-glycerol-3-phosphate acyltransferase</fullName>
    </submittedName>
</protein>